<dbReference type="InterPro" id="IPR023753">
    <property type="entry name" value="FAD/NAD-binding_dom"/>
</dbReference>
<dbReference type="RefSeq" id="WP_073033520.1">
    <property type="nucleotide sequence ID" value="NZ_FQXJ01000042.1"/>
</dbReference>
<reference evidence="4" key="1">
    <citation type="submission" date="2016-11" db="EMBL/GenBank/DDBJ databases">
        <authorList>
            <person name="Varghese N."/>
            <person name="Submissions S."/>
        </authorList>
    </citation>
    <scope>NUCLEOTIDE SEQUENCE [LARGE SCALE GENOMIC DNA]</scope>
    <source>
        <strain evidence="4">DSM 15449</strain>
    </source>
</reference>
<dbReference type="InterPro" id="IPR028348">
    <property type="entry name" value="FAD-binding_protein"/>
</dbReference>
<protein>
    <submittedName>
        <fullName evidence="3">Uncharacterized protein</fullName>
    </submittedName>
</protein>
<gene>
    <name evidence="3" type="ORF">SAMN02746098_05277</name>
</gene>
<name>A0A1M6H419_9FIRM</name>
<keyword evidence="4" id="KW-1185">Reference proteome</keyword>
<dbReference type="PIRSF" id="PIRSF038984">
    <property type="entry name" value="FAD_binding_protein"/>
    <property type="match status" value="1"/>
</dbReference>
<dbReference type="Pfam" id="PF07992">
    <property type="entry name" value="Pyr_redox_2"/>
    <property type="match status" value="1"/>
</dbReference>
<feature type="domain" description="FAD/NAD(P)-binding" evidence="1">
    <location>
        <begin position="98"/>
        <end position="268"/>
    </location>
</feature>
<evidence type="ECO:0000313" key="3">
    <source>
        <dbReference type="EMBL" id="SHJ16977.1"/>
    </source>
</evidence>
<dbReference type="OrthoDB" id="9762921at2"/>
<dbReference type="InterPro" id="IPR049516">
    <property type="entry name" value="FAD-depend_C"/>
</dbReference>
<dbReference type="SUPFAM" id="SSF51905">
    <property type="entry name" value="FAD/NAD(P)-binding domain"/>
    <property type="match status" value="1"/>
</dbReference>
<evidence type="ECO:0000259" key="1">
    <source>
        <dbReference type="Pfam" id="PF07992"/>
    </source>
</evidence>
<dbReference type="AlphaFoldDB" id="A0A1M6H419"/>
<dbReference type="EMBL" id="FQXJ01000042">
    <property type="protein sequence ID" value="SHJ16977.1"/>
    <property type="molecule type" value="Genomic_DNA"/>
</dbReference>
<evidence type="ECO:0000313" key="4">
    <source>
        <dbReference type="Proteomes" id="UP000183954"/>
    </source>
</evidence>
<dbReference type="PANTHER" id="PTHR42842">
    <property type="entry name" value="FAD/NAD(P)-BINDING OXIDOREDUCTASE"/>
    <property type="match status" value="1"/>
</dbReference>
<sequence>MIKITGLKVVLTYDLKILEDIVATRLNIEHSRIERISIAKRTVNARNKQDIYFDMTVVVCVSGDENEVISMNKDKFISKEIELNYTVPKDRKLKERPVVVGCGPAGMFAALILAQAGARPILLERGLDVDSRKRKVLKFWRTGILDTQTNVQFGEGGAGAFSDGKLKIGQKNPRKMKVLSELVQAGAPPEIMYLSKPHIGTDRLNETVKGIREQVIRLGGEVRFNATVKEILFKDAQVTGVRFEEEGNIAEVSTDNVVLAIGHSARDTFESLLNSGVYMEQKSFAVGVRVEHSQEMIDKIQYGDFAGRPELGAADYKMVVHLQNGRGVYTFCMCPGGTVVAATSEENGLTTNGMSEFARDGRNANTALLVTVEKEDFGSEHPLAGCAFQRRIEGAAFTAGGGGYKAPVQRLEDFLQKRKTTAFGDVLPTYLPGTEFAVLDSFLPEYITDSLRHGILEMGAWMPGFAYPDALLTGAETRSSSPVRITRGESLEAIGIKGLYPCGEGAGYSGGIISAAVDGVLCAEQILGS</sequence>
<dbReference type="PANTHER" id="PTHR42842:SF3">
    <property type="entry name" value="FAD_NAD(P)-BINDING OXIDOREDUCTASE FAMILY PROTEIN"/>
    <property type="match status" value="1"/>
</dbReference>
<dbReference type="InterPro" id="IPR036188">
    <property type="entry name" value="FAD/NAD-bd_sf"/>
</dbReference>
<proteinExistence type="predicted"/>
<evidence type="ECO:0000259" key="2">
    <source>
        <dbReference type="Pfam" id="PF21688"/>
    </source>
</evidence>
<dbReference type="Gene3D" id="3.30.70.2700">
    <property type="match status" value="1"/>
</dbReference>
<organism evidence="3 4">
    <name type="scientific">Desulfosporosinus lacus DSM 15449</name>
    <dbReference type="NCBI Taxonomy" id="1121420"/>
    <lineage>
        <taxon>Bacteria</taxon>
        <taxon>Bacillati</taxon>
        <taxon>Bacillota</taxon>
        <taxon>Clostridia</taxon>
        <taxon>Eubacteriales</taxon>
        <taxon>Desulfitobacteriaceae</taxon>
        <taxon>Desulfosporosinus</taxon>
    </lineage>
</organism>
<accession>A0A1M6H419</accession>
<dbReference type="Proteomes" id="UP000183954">
    <property type="component" value="Unassembled WGS sequence"/>
</dbReference>
<dbReference type="GO" id="GO:0016491">
    <property type="term" value="F:oxidoreductase activity"/>
    <property type="evidence" value="ECO:0007669"/>
    <property type="project" value="InterPro"/>
</dbReference>
<dbReference type="Pfam" id="PF21688">
    <property type="entry name" value="FAD-depend_C"/>
    <property type="match status" value="1"/>
</dbReference>
<dbReference type="Gene3D" id="3.50.50.60">
    <property type="entry name" value="FAD/NAD(P)-binding domain"/>
    <property type="match status" value="2"/>
</dbReference>
<feature type="domain" description="FAD-dependent protein C-terminal" evidence="2">
    <location>
        <begin position="283"/>
        <end position="479"/>
    </location>
</feature>